<name>A0A9W7ZZF3_9FUNG</name>
<organism evidence="1 2">
    <name type="scientific">Mycoemilia scoparia</name>
    <dbReference type="NCBI Taxonomy" id="417184"/>
    <lineage>
        <taxon>Eukaryota</taxon>
        <taxon>Fungi</taxon>
        <taxon>Fungi incertae sedis</taxon>
        <taxon>Zoopagomycota</taxon>
        <taxon>Kickxellomycotina</taxon>
        <taxon>Kickxellomycetes</taxon>
        <taxon>Kickxellales</taxon>
        <taxon>Kickxellaceae</taxon>
        <taxon>Mycoemilia</taxon>
    </lineage>
</organism>
<accession>A0A9W7ZZF3</accession>
<comment type="caution">
    <text evidence="1">The sequence shown here is derived from an EMBL/GenBank/DDBJ whole genome shotgun (WGS) entry which is preliminary data.</text>
</comment>
<sequence>MDSYSHPNPNAQGEKELEKLTFKLFSTGITRISERYQNADINEKNLIMLSAMYYAYELSIDGFWELFDYSEKSIDDSIRHMLEYLGKRKVSSNRVVCTCIARAIGFYYSLKVKRQKEIAASDESIEDEAETSEKTQVIGTDHNVTVPPKPTSEDWDKFCFCYSCIENYEWFKLELSKYEETKELKDR</sequence>
<protein>
    <submittedName>
        <fullName evidence="1">Uncharacterized protein</fullName>
    </submittedName>
</protein>
<gene>
    <name evidence="1" type="ORF">H4219_002032</name>
</gene>
<dbReference type="Proteomes" id="UP001150538">
    <property type="component" value="Unassembled WGS sequence"/>
</dbReference>
<evidence type="ECO:0000313" key="1">
    <source>
        <dbReference type="EMBL" id="KAJ1919344.1"/>
    </source>
</evidence>
<proteinExistence type="predicted"/>
<dbReference type="EMBL" id="JANBPU010000028">
    <property type="protein sequence ID" value="KAJ1919344.1"/>
    <property type="molecule type" value="Genomic_DNA"/>
</dbReference>
<dbReference type="AlphaFoldDB" id="A0A9W7ZZF3"/>
<reference evidence="1" key="1">
    <citation type="submission" date="2022-07" db="EMBL/GenBank/DDBJ databases">
        <title>Phylogenomic reconstructions and comparative analyses of Kickxellomycotina fungi.</title>
        <authorList>
            <person name="Reynolds N.K."/>
            <person name="Stajich J.E."/>
            <person name="Barry K."/>
            <person name="Grigoriev I.V."/>
            <person name="Crous P."/>
            <person name="Smith M.E."/>
        </authorList>
    </citation>
    <scope>NUCLEOTIDE SEQUENCE</scope>
    <source>
        <strain evidence="1">NBRC 100468</strain>
    </source>
</reference>
<evidence type="ECO:0000313" key="2">
    <source>
        <dbReference type="Proteomes" id="UP001150538"/>
    </source>
</evidence>
<keyword evidence="2" id="KW-1185">Reference proteome</keyword>